<proteinExistence type="predicted"/>
<dbReference type="RefSeq" id="XP_025530469.1">
    <property type="nucleotide sequence ID" value="XM_025674280.1"/>
</dbReference>
<dbReference type="Pfam" id="PF12311">
    <property type="entry name" value="DUF3632"/>
    <property type="match status" value="1"/>
</dbReference>
<dbReference type="OrthoDB" id="3350591at2759"/>
<reference evidence="1 2" key="1">
    <citation type="submission" date="2018-02" db="EMBL/GenBank/DDBJ databases">
        <title>The genomes of Aspergillus section Nigri reveals drivers in fungal speciation.</title>
        <authorList>
            <consortium name="DOE Joint Genome Institute"/>
            <person name="Vesth T.C."/>
            <person name="Nybo J."/>
            <person name="Theobald S."/>
            <person name="Brandl J."/>
            <person name="Frisvad J.C."/>
            <person name="Nielsen K.F."/>
            <person name="Lyhne E.K."/>
            <person name="Kogle M.E."/>
            <person name="Kuo A."/>
            <person name="Riley R."/>
            <person name="Clum A."/>
            <person name="Nolan M."/>
            <person name="Lipzen A."/>
            <person name="Salamov A."/>
            <person name="Henrissat B."/>
            <person name="Wiebenga A."/>
            <person name="De vries R.P."/>
            <person name="Grigoriev I.V."/>
            <person name="Mortensen U.H."/>
            <person name="Andersen M.R."/>
            <person name="Baker S.E."/>
        </authorList>
    </citation>
    <scope>NUCLEOTIDE SEQUENCE [LARGE SCALE GENOMIC DNA]</scope>
    <source>
        <strain evidence="1 2">CBS 114.51</strain>
    </source>
</reference>
<dbReference type="InterPro" id="IPR053204">
    <property type="entry name" value="Oxopyrrolidines_Biosynth-assoc"/>
</dbReference>
<dbReference type="AlphaFoldDB" id="A0A8T8X977"/>
<evidence type="ECO:0000313" key="1">
    <source>
        <dbReference type="EMBL" id="RAH84575.1"/>
    </source>
</evidence>
<gene>
    <name evidence="1" type="ORF">BO86DRAFT_407565</name>
</gene>
<evidence type="ECO:0000313" key="2">
    <source>
        <dbReference type="Proteomes" id="UP000249497"/>
    </source>
</evidence>
<dbReference type="PANTHER" id="PTHR38797">
    <property type="entry name" value="NUCLEAR PORE COMPLEX PROTEIN NUP85-RELATED"/>
    <property type="match status" value="1"/>
</dbReference>
<protein>
    <submittedName>
        <fullName evidence="1">Uncharacterized protein</fullName>
    </submittedName>
</protein>
<dbReference type="EMBL" id="KZ824777">
    <property type="protein sequence ID" value="RAH84575.1"/>
    <property type="molecule type" value="Genomic_DNA"/>
</dbReference>
<dbReference type="Proteomes" id="UP000249497">
    <property type="component" value="Unassembled WGS sequence"/>
</dbReference>
<dbReference type="GeneID" id="37177972"/>
<sequence>MSNMIPEYEAFLAQEAQDEWPPRPEILSALRTLLIDPSAPAADVARACVSRAIAEANPTPEYGDLWSPFIGAVERFPEHCDRFVEFLIALHELPDCDGEFKWLEGFSMYLCEFTYDYVDHCFNATTRETERQRFLDANVFTIKFYQRLPRPNRFGFLINHGAWVLRRTLEHAPYERFHHPLIENVIQDCDEDEEDFYNMKRDEALEIIDVRALNGFVPAAAVWLEYCGKEIYEKQGSLGREIRAYDKWKGSEGWSKERWAFWKERFTWISAVTALDRKTRRIAKNVVESMRRIEQGDDGVLE</sequence>
<organism evidence="1 2">
    <name type="scientific">Aspergillus japonicus CBS 114.51</name>
    <dbReference type="NCBI Taxonomy" id="1448312"/>
    <lineage>
        <taxon>Eukaryota</taxon>
        <taxon>Fungi</taxon>
        <taxon>Dikarya</taxon>
        <taxon>Ascomycota</taxon>
        <taxon>Pezizomycotina</taxon>
        <taxon>Eurotiomycetes</taxon>
        <taxon>Eurotiomycetidae</taxon>
        <taxon>Eurotiales</taxon>
        <taxon>Aspergillaceae</taxon>
        <taxon>Aspergillus</taxon>
        <taxon>Aspergillus subgen. Circumdati</taxon>
    </lineage>
</organism>
<name>A0A8T8X977_ASPJA</name>
<keyword evidence="2" id="KW-1185">Reference proteome</keyword>
<accession>A0A8T8X977</accession>
<dbReference type="PANTHER" id="PTHR38797:SF4">
    <property type="entry name" value="NUCLEAR PORE COMPLEX PROTEIN NUP85"/>
    <property type="match status" value="1"/>
</dbReference>
<dbReference type="InterPro" id="IPR022085">
    <property type="entry name" value="OpdG"/>
</dbReference>